<gene>
    <name evidence="2" type="ORF">COT25_00375</name>
</gene>
<reference evidence="3" key="1">
    <citation type="submission" date="2017-09" db="EMBL/GenBank/DDBJ databases">
        <title>Depth-based differentiation of microbial function through sediment-hosted aquifers and enrichment of novel symbionts in the deep terrestrial subsurface.</title>
        <authorList>
            <person name="Probst A.J."/>
            <person name="Ladd B."/>
            <person name="Jarett J.K."/>
            <person name="Geller-Mcgrath D.E."/>
            <person name="Sieber C.M.K."/>
            <person name="Emerson J.B."/>
            <person name="Anantharaman K."/>
            <person name="Thomas B.C."/>
            <person name="Malmstrom R."/>
            <person name="Stieglmeier M."/>
            <person name="Klingl A."/>
            <person name="Woyke T."/>
            <person name="Ryan C.M."/>
            <person name="Banfield J.F."/>
        </authorList>
    </citation>
    <scope>NUCLEOTIDE SEQUENCE [LARGE SCALE GENOMIC DNA]</scope>
</reference>
<accession>A0A2H0YTX5</accession>
<evidence type="ECO:0000259" key="1">
    <source>
        <dbReference type="Pfam" id="PF01636"/>
    </source>
</evidence>
<sequence length="326" mass="38175">MKSYERFLIPHVSNHIDRVLKKLDLVPDIMPEAFIKAHEGRKHRYATSATNTKTGKSVIFYARLHNNEDARNKFAQDVRILDKLSRGHYLLSHSVPNIYSYSLRKGREWLVRENLIQPCMGNTYQTKIHPTKKQVPQFVKLFHALQTLPTIPHHHYERRDADFFLQISEGNLRQIKFLFSPSERAQTISHLHAAYSRIQSETKHLVHGDCHPGNILIGPRRLFVIDWETTQKNLRTTDIGYFYLSLSSEPSFRREFLRSLYRHITWKKQLREFFPLSALFFALNHLYALSLNPTKELSLKEKRAVMTFAQAVVKNAAKGYTAFECL</sequence>
<proteinExistence type="predicted"/>
<name>A0A2H0YTX5_9BACT</name>
<dbReference type="Gene3D" id="3.90.1200.10">
    <property type="match status" value="1"/>
</dbReference>
<dbReference type="EMBL" id="PEXV01000011">
    <property type="protein sequence ID" value="PIS41948.1"/>
    <property type="molecule type" value="Genomic_DNA"/>
</dbReference>
<evidence type="ECO:0000313" key="3">
    <source>
        <dbReference type="Proteomes" id="UP000228711"/>
    </source>
</evidence>
<comment type="caution">
    <text evidence="2">The sequence shown here is derived from an EMBL/GenBank/DDBJ whole genome shotgun (WGS) entry which is preliminary data.</text>
</comment>
<dbReference type="Pfam" id="PF01636">
    <property type="entry name" value="APH"/>
    <property type="match status" value="1"/>
</dbReference>
<dbReference type="SUPFAM" id="SSF56112">
    <property type="entry name" value="Protein kinase-like (PK-like)"/>
    <property type="match status" value="1"/>
</dbReference>
<feature type="domain" description="Aminoglycoside phosphotransferase" evidence="1">
    <location>
        <begin position="60"/>
        <end position="259"/>
    </location>
</feature>
<dbReference type="Proteomes" id="UP000228711">
    <property type="component" value="Unassembled WGS sequence"/>
</dbReference>
<evidence type="ECO:0000313" key="2">
    <source>
        <dbReference type="EMBL" id="PIS41948.1"/>
    </source>
</evidence>
<protein>
    <recommendedName>
        <fullName evidence="1">Aminoglycoside phosphotransferase domain-containing protein</fullName>
    </recommendedName>
</protein>
<dbReference type="InterPro" id="IPR011009">
    <property type="entry name" value="Kinase-like_dom_sf"/>
</dbReference>
<dbReference type="InterPro" id="IPR002575">
    <property type="entry name" value="Aminoglycoside_PTrfase"/>
</dbReference>
<dbReference type="AlphaFoldDB" id="A0A2H0YTX5"/>
<organism evidence="2 3">
    <name type="scientific">Candidatus Kerfeldbacteria bacterium CG08_land_8_20_14_0_20_42_7</name>
    <dbReference type="NCBI Taxonomy" id="2014245"/>
    <lineage>
        <taxon>Bacteria</taxon>
        <taxon>Candidatus Kerfeldiibacteriota</taxon>
    </lineage>
</organism>